<organism evidence="1 2">
    <name type="scientific">Zingiber officinale</name>
    <name type="common">Ginger</name>
    <name type="synonym">Amomum zingiber</name>
    <dbReference type="NCBI Taxonomy" id="94328"/>
    <lineage>
        <taxon>Eukaryota</taxon>
        <taxon>Viridiplantae</taxon>
        <taxon>Streptophyta</taxon>
        <taxon>Embryophyta</taxon>
        <taxon>Tracheophyta</taxon>
        <taxon>Spermatophyta</taxon>
        <taxon>Magnoliopsida</taxon>
        <taxon>Liliopsida</taxon>
        <taxon>Zingiberales</taxon>
        <taxon>Zingiberaceae</taxon>
        <taxon>Zingiber</taxon>
    </lineage>
</organism>
<evidence type="ECO:0000313" key="2">
    <source>
        <dbReference type="Proteomes" id="UP000734854"/>
    </source>
</evidence>
<proteinExistence type="predicted"/>
<accession>A0A8J5G0T8</accession>
<reference evidence="1 2" key="1">
    <citation type="submission" date="2020-08" db="EMBL/GenBank/DDBJ databases">
        <title>Plant Genome Project.</title>
        <authorList>
            <person name="Zhang R.-G."/>
        </authorList>
    </citation>
    <scope>NUCLEOTIDE SEQUENCE [LARGE SCALE GENOMIC DNA]</scope>
    <source>
        <tissue evidence="1">Rhizome</tissue>
    </source>
</reference>
<dbReference type="PANTHER" id="PTHR36074">
    <property type="entry name" value="ISOPENTENYL-DIPHOSPHATE DELTA-ISOMERASE"/>
    <property type="match status" value="1"/>
</dbReference>
<sequence length="330" mass="36661">MAGIAILLDLWKGNPGLSTHSHHSYSLFSAAVAASAAAASISAGKPFASRAFFGFKWYMVGHLDYLCWLLGPPRMNISSVESEIASENIYPDSFKYGVKEYPIELKPLFSAFGLKSLAVTSLRSFLLFYLPLLEPRLPMEEDDDILHEAPEEKPVDLVTPLQNSLKQIIRETAVVTSRRVLERFAVHRVSQRMAWKLLKDISKSAKRKAERGMPTTIFLYSVSRSTFRGQLLAVAATWFVQVVIEGYRCFFRKNISNSEDIDNIQKVRLFRKKIFGTTIKCSASLVFASIGAGIGALVHPSTGQWIGCAIGDFAGPIVAIVCLEKLHLEI</sequence>
<dbReference type="AlphaFoldDB" id="A0A8J5G0T8"/>
<name>A0A8J5G0T8_ZINOF</name>
<dbReference type="Proteomes" id="UP000734854">
    <property type="component" value="Unassembled WGS sequence"/>
</dbReference>
<keyword evidence="2" id="KW-1185">Reference proteome</keyword>
<protein>
    <submittedName>
        <fullName evidence="1">Uncharacterized protein</fullName>
    </submittedName>
</protein>
<comment type="caution">
    <text evidence="1">The sequence shown here is derived from an EMBL/GenBank/DDBJ whole genome shotgun (WGS) entry which is preliminary data.</text>
</comment>
<gene>
    <name evidence="1" type="ORF">ZIOFF_049260</name>
</gene>
<dbReference type="PANTHER" id="PTHR36074:SF1">
    <property type="entry name" value="ISOPENTENYL-DIPHOSPHATE DELTA-ISOMERASE"/>
    <property type="match status" value="1"/>
</dbReference>
<dbReference type="EMBL" id="JACMSC010000013">
    <property type="protein sequence ID" value="KAG6494241.1"/>
    <property type="molecule type" value="Genomic_DNA"/>
</dbReference>
<evidence type="ECO:0000313" key="1">
    <source>
        <dbReference type="EMBL" id="KAG6494241.1"/>
    </source>
</evidence>